<accession>R7QLE0</accession>
<evidence type="ECO:0000313" key="2">
    <source>
        <dbReference type="Proteomes" id="UP000012073"/>
    </source>
</evidence>
<dbReference type="RefSeq" id="XP_005718100.1">
    <property type="nucleotide sequence ID" value="XM_005718043.1"/>
</dbReference>
<reference evidence="2" key="1">
    <citation type="journal article" date="2013" name="Proc. Natl. Acad. Sci. U.S.A.">
        <title>Genome structure and metabolic features in the red seaweed Chondrus crispus shed light on evolution of the Archaeplastida.</title>
        <authorList>
            <person name="Collen J."/>
            <person name="Porcel B."/>
            <person name="Carre W."/>
            <person name="Ball S.G."/>
            <person name="Chaparro C."/>
            <person name="Tonon T."/>
            <person name="Barbeyron T."/>
            <person name="Michel G."/>
            <person name="Noel B."/>
            <person name="Valentin K."/>
            <person name="Elias M."/>
            <person name="Artiguenave F."/>
            <person name="Arun A."/>
            <person name="Aury J.M."/>
            <person name="Barbosa-Neto J.F."/>
            <person name="Bothwell J.H."/>
            <person name="Bouget F.Y."/>
            <person name="Brillet L."/>
            <person name="Cabello-Hurtado F."/>
            <person name="Capella-Gutierrez S."/>
            <person name="Charrier B."/>
            <person name="Cladiere L."/>
            <person name="Cock J.M."/>
            <person name="Coelho S.M."/>
            <person name="Colleoni C."/>
            <person name="Czjzek M."/>
            <person name="Da Silva C."/>
            <person name="Delage L."/>
            <person name="Denoeud F."/>
            <person name="Deschamps P."/>
            <person name="Dittami S.M."/>
            <person name="Gabaldon T."/>
            <person name="Gachon C.M."/>
            <person name="Groisillier A."/>
            <person name="Herve C."/>
            <person name="Jabbari K."/>
            <person name="Katinka M."/>
            <person name="Kloareg B."/>
            <person name="Kowalczyk N."/>
            <person name="Labadie K."/>
            <person name="Leblanc C."/>
            <person name="Lopez P.J."/>
            <person name="McLachlan D.H."/>
            <person name="Meslet-Cladiere L."/>
            <person name="Moustafa A."/>
            <person name="Nehr Z."/>
            <person name="Nyvall Collen P."/>
            <person name="Panaud O."/>
            <person name="Partensky F."/>
            <person name="Poulain J."/>
            <person name="Rensing S.A."/>
            <person name="Rousvoal S."/>
            <person name="Samson G."/>
            <person name="Symeonidi A."/>
            <person name="Weissenbach J."/>
            <person name="Zambounis A."/>
            <person name="Wincker P."/>
            <person name="Boyen C."/>
        </authorList>
    </citation>
    <scope>NUCLEOTIDE SEQUENCE [LARGE SCALE GENOMIC DNA]</scope>
    <source>
        <strain evidence="2">cv. Stackhouse</strain>
    </source>
</reference>
<dbReference type="GeneID" id="17325817"/>
<dbReference type="KEGG" id="ccp:CHC_T00000559001"/>
<dbReference type="Gene3D" id="2.60.120.620">
    <property type="entry name" value="q2cbj1_9rhob like domain"/>
    <property type="match status" value="1"/>
</dbReference>
<organism evidence="1 2">
    <name type="scientific">Chondrus crispus</name>
    <name type="common">Carrageen Irish moss</name>
    <name type="synonym">Polymorpha crispa</name>
    <dbReference type="NCBI Taxonomy" id="2769"/>
    <lineage>
        <taxon>Eukaryota</taxon>
        <taxon>Rhodophyta</taxon>
        <taxon>Florideophyceae</taxon>
        <taxon>Rhodymeniophycidae</taxon>
        <taxon>Gigartinales</taxon>
        <taxon>Gigartinaceae</taxon>
        <taxon>Chondrus</taxon>
    </lineage>
</organism>
<sequence>MRRGDVLIAHQRLAHNLTLNLSETTRKNVFFRVAHALIDDIVDEQIRSPTPWVGFEGLAEFIEEGAADFAGKRKSSKKTEKASPAVSSREFFSGGDLRLTREQKETFIKDGFVMLPEAVSQELVKTALDFVNQSYEDGKYNLNGATRPGAKRPSPAFYKPIQRAPQIVDLFYKSGLVGVAEELQGKGNPILRAKIGQVAYNPTCELYQEQGKDKTKPHPKNNWHIDAGNGRYAALGSDFSFLVGVCLTEGQDVDESRGQFTVWPGMFTKEPRFTNHGTCLNAKC</sequence>
<proteinExistence type="predicted"/>
<dbReference type="EMBL" id="HG001903">
    <property type="protein sequence ID" value="CDF38215.1"/>
    <property type="molecule type" value="Genomic_DNA"/>
</dbReference>
<dbReference type="PhylomeDB" id="R7QLE0"/>
<gene>
    <name evidence="1" type="ORF">CHC_T00000559001</name>
</gene>
<name>R7QLE0_CHOCR</name>
<evidence type="ECO:0008006" key="3">
    <source>
        <dbReference type="Google" id="ProtNLM"/>
    </source>
</evidence>
<dbReference type="Proteomes" id="UP000012073">
    <property type="component" value="Unassembled WGS sequence"/>
</dbReference>
<dbReference type="SUPFAM" id="SSF51197">
    <property type="entry name" value="Clavaminate synthase-like"/>
    <property type="match status" value="1"/>
</dbReference>
<keyword evidence="2" id="KW-1185">Reference proteome</keyword>
<evidence type="ECO:0000313" key="1">
    <source>
        <dbReference type="EMBL" id="CDF38215.1"/>
    </source>
</evidence>
<dbReference type="AlphaFoldDB" id="R7QLE0"/>
<dbReference type="OrthoDB" id="4421at2759"/>
<dbReference type="Gramene" id="CDF38215">
    <property type="protein sequence ID" value="CDF38215"/>
    <property type="gene ID" value="CHC_T00000559001"/>
</dbReference>
<protein>
    <recommendedName>
        <fullName evidence="3">Phytanoyl-CoA dioxygenase</fullName>
    </recommendedName>
</protein>